<comment type="caution">
    <text evidence="1">The sequence shown here is derived from an EMBL/GenBank/DDBJ whole genome shotgun (WGS) entry which is preliminary data.</text>
</comment>
<dbReference type="EMBL" id="LACB01000044">
    <property type="protein sequence ID" value="KAJ9490943.1"/>
    <property type="molecule type" value="Genomic_DNA"/>
</dbReference>
<reference evidence="1" key="2">
    <citation type="journal article" date="2016" name="Fungal Biol.">
        <title>Ochratoxin A production by Penicillium thymicola.</title>
        <authorList>
            <person name="Nguyen H.D.T."/>
            <person name="McMullin D.R."/>
            <person name="Ponomareva E."/>
            <person name="Riley R."/>
            <person name="Pomraning K.R."/>
            <person name="Baker S.E."/>
            <person name="Seifert K.A."/>
        </authorList>
    </citation>
    <scope>NUCLEOTIDE SEQUENCE</scope>
    <source>
        <strain evidence="1">DAOM 180753</strain>
    </source>
</reference>
<name>A0AAI9TPH0_PENTH</name>
<keyword evidence="2" id="KW-1185">Reference proteome</keyword>
<proteinExistence type="predicted"/>
<dbReference type="Proteomes" id="UP001227192">
    <property type="component" value="Unassembled WGS sequence"/>
</dbReference>
<organism evidence="1 2">
    <name type="scientific">Penicillium thymicola</name>
    <dbReference type="NCBI Taxonomy" id="293382"/>
    <lineage>
        <taxon>Eukaryota</taxon>
        <taxon>Fungi</taxon>
        <taxon>Dikarya</taxon>
        <taxon>Ascomycota</taxon>
        <taxon>Pezizomycotina</taxon>
        <taxon>Eurotiomycetes</taxon>
        <taxon>Eurotiomycetidae</taxon>
        <taxon>Eurotiales</taxon>
        <taxon>Aspergillaceae</taxon>
        <taxon>Penicillium</taxon>
    </lineage>
</organism>
<gene>
    <name evidence="1" type="ORF">VN97_g2313</name>
</gene>
<protein>
    <submittedName>
        <fullName evidence="1">Uncharacterized protein</fullName>
    </submittedName>
</protein>
<accession>A0AAI9TPH0</accession>
<evidence type="ECO:0000313" key="1">
    <source>
        <dbReference type="EMBL" id="KAJ9490943.1"/>
    </source>
</evidence>
<dbReference type="AlphaFoldDB" id="A0AAI9TPH0"/>
<evidence type="ECO:0000313" key="2">
    <source>
        <dbReference type="Proteomes" id="UP001227192"/>
    </source>
</evidence>
<sequence>MAWRFLELTAVSGYGKQYPTSHPGQPFHLYGSTKMMSFENVLSSTTPRYKYNHRGIDECVRVLRRDIDSYERESSGGTSNPCFIMDIDERSYNECFVNSEEKPPVLSSEVYNHAPRSTIVEVASPTHAVAARALNQIFRAWVQPYLLVDTGEAGFGRETITKKRAMSWTLNDPSSGKVLRLAKFAPNCPSVSGKLKLQLRDVYVREKKETDKDFVVTEKSMELLTFKDGCPVDLRNAARTSGPKPNQQWAIGPTFKAQLSPWPISGGP</sequence>
<reference evidence="1" key="1">
    <citation type="submission" date="2015-06" db="EMBL/GenBank/DDBJ databases">
        <authorList>
            <person name="Nguyen H."/>
        </authorList>
    </citation>
    <scope>NUCLEOTIDE SEQUENCE</scope>
    <source>
        <strain evidence="1">DAOM 180753</strain>
    </source>
</reference>